<keyword evidence="3" id="KW-0233">DNA recombination</keyword>
<dbReference type="GO" id="GO:0006310">
    <property type="term" value="P:DNA recombination"/>
    <property type="evidence" value="ECO:0007669"/>
    <property type="project" value="UniProtKB-KW"/>
</dbReference>
<evidence type="ECO:0000256" key="2">
    <source>
        <dbReference type="ARBA" id="ARBA00023125"/>
    </source>
</evidence>
<dbReference type="Pfam" id="PF00589">
    <property type="entry name" value="Phage_integrase"/>
    <property type="match status" value="1"/>
</dbReference>
<reference evidence="5 6" key="1">
    <citation type="journal article" date="2018" name="Emerg. Microbes Infect.">
        <title>Genomic analysis of oral Campylobacter concisus strains identified a potential bacterial molecular marker associated with active Crohn's disease.</title>
        <authorList>
            <person name="Liu F."/>
            <person name="Ma R."/>
            <person name="Tay C.Y.A."/>
            <person name="Octavia S."/>
            <person name="Lan R."/>
            <person name="Chung H.K.L."/>
            <person name="Riordan S.M."/>
            <person name="Grimm M.C."/>
            <person name="Leong R.W."/>
            <person name="Tanaka M.M."/>
            <person name="Connor S."/>
            <person name="Zhang L."/>
        </authorList>
    </citation>
    <scope>NUCLEOTIDE SEQUENCE [LARGE SCALE GENOMIC DNA]</scope>
    <source>
        <strain evidence="5 6">P13UCO-S1</strain>
    </source>
</reference>
<evidence type="ECO:0000256" key="3">
    <source>
        <dbReference type="ARBA" id="ARBA00023172"/>
    </source>
</evidence>
<dbReference type="InterPro" id="IPR002104">
    <property type="entry name" value="Integrase_catalytic"/>
</dbReference>
<name>A0A7S9RP29_9BACT</name>
<dbReference type="SUPFAM" id="SSF56349">
    <property type="entry name" value="DNA breaking-rejoining enzymes"/>
    <property type="match status" value="1"/>
</dbReference>
<evidence type="ECO:0000256" key="1">
    <source>
        <dbReference type="ARBA" id="ARBA00008857"/>
    </source>
</evidence>
<protein>
    <submittedName>
        <fullName evidence="5">Tyrosine-type recombinase/integrase</fullName>
    </submittedName>
</protein>
<dbReference type="InterPro" id="IPR013762">
    <property type="entry name" value="Integrase-like_cat_sf"/>
</dbReference>
<dbReference type="GO" id="GO:0015074">
    <property type="term" value="P:DNA integration"/>
    <property type="evidence" value="ECO:0007669"/>
    <property type="project" value="InterPro"/>
</dbReference>
<organism evidence="5 6">
    <name type="scientific">Campylobacter concisus</name>
    <dbReference type="NCBI Taxonomy" id="199"/>
    <lineage>
        <taxon>Bacteria</taxon>
        <taxon>Pseudomonadati</taxon>
        <taxon>Campylobacterota</taxon>
        <taxon>Epsilonproteobacteria</taxon>
        <taxon>Campylobacterales</taxon>
        <taxon>Campylobacteraceae</taxon>
        <taxon>Campylobacter</taxon>
    </lineage>
</organism>
<dbReference type="Gene3D" id="1.10.443.10">
    <property type="entry name" value="Intergrase catalytic core"/>
    <property type="match status" value="1"/>
</dbReference>
<comment type="similarity">
    <text evidence="1">Belongs to the 'phage' integrase family.</text>
</comment>
<dbReference type="InterPro" id="IPR011010">
    <property type="entry name" value="DNA_brk_join_enz"/>
</dbReference>
<dbReference type="AlphaFoldDB" id="A0A7S9RP29"/>
<dbReference type="PROSITE" id="PS51898">
    <property type="entry name" value="TYR_RECOMBINASE"/>
    <property type="match status" value="1"/>
</dbReference>
<evidence type="ECO:0000259" key="4">
    <source>
        <dbReference type="PROSITE" id="PS51898"/>
    </source>
</evidence>
<dbReference type="Proteomes" id="UP000594707">
    <property type="component" value="Chromosome"/>
</dbReference>
<keyword evidence="2" id="KW-0238">DNA-binding</keyword>
<dbReference type="InterPro" id="IPR050090">
    <property type="entry name" value="Tyrosine_recombinase_XerCD"/>
</dbReference>
<proteinExistence type="inferred from homology"/>
<evidence type="ECO:0000313" key="5">
    <source>
        <dbReference type="EMBL" id="QPH95368.1"/>
    </source>
</evidence>
<dbReference type="PANTHER" id="PTHR30349:SF41">
    <property type="entry name" value="INTEGRASE_RECOMBINASE PROTEIN MJ0367-RELATED"/>
    <property type="match status" value="1"/>
</dbReference>
<dbReference type="EMBL" id="CP060705">
    <property type="protein sequence ID" value="QPH95368.1"/>
    <property type="molecule type" value="Genomic_DNA"/>
</dbReference>
<dbReference type="GO" id="GO:0003677">
    <property type="term" value="F:DNA binding"/>
    <property type="evidence" value="ECO:0007669"/>
    <property type="project" value="UniProtKB-KW"/>
</dbReference>
<dbReference type="PANTHER" id="PTHR30349">
    <property type="entry name" value="PHAGE INTEGRASE-RELATED"/>
    <property type="match status" value="1"/>
</dbReference>
<gene>
    <name evidence="5" type="ORF">CVT08_08100</name>
</gene>
<feature type="domain" description="Tyr recombinase" evidence="4">
    <location>
        <begin position="166"/>
        <end position="403"/>
    </location>
</feature>
<dbReference type="RefSeq" id="WP_107855830.1">
    <property type="nucleotide sequence ID" value="NZ_CABPVK010000008.1"/>
</dbReference>
<sequence length="406" mass="46407">MYKNKNGTWCSDFIMDGVRFQRRYPNSTETEALKLEKEWKEAIRKGVWETNVSSARGGMKLSEALSFLHDRYWKYLDDTTHYRVCLNRVIKAIGDKEVSTLTTADLYELKDKMLNKGVNGKIYSPHSFNSSLVALGTAFRILEGLEVVKFKSKPNFKGLQVRQVVGKRPALRDDELLRAKEFLYNRTKKSKALSSVELYELFIVLSNLGLRPAEYFAIELGDISFEYDTITISKAVKTHKGTGTIIGAPKNGQSRTLPCGENVMEVFRNIRHRLEIARSVSKVEALKLLREIKGNDVLRMTYYWVSQGAYDNCKDLPLDKCPITHLNHDTANRMWWAVRNHLGYLGTSNTHGLYVLRHTVASRLVKLKGFNAYKLMAFMGYSDIKSSLHYIHLNVDDIRDGVGISV</sequence>
<evidence type="ECO:0000313" key="6">
    <source>
        <dbReference type="Proteomes" id="UP000594707"/>
    </source>
</evidence>
<accession>A0A7S9RP29</accession>